<gene>
    <name evidence="2" type="ORF">PXEA_LOCUS16170</name>
</gene>
<feature type="compositionally biased region" description="Basic and acidic residues" evidence="1">
    <location>
        <begin position="153"/>
        <end position="166"/>
    </location>
</feature>
<organism evidence="2 3">
    <name type="scientific">Protopolystoma xenopodis</name>
    <dbReference type="NCBI Taxonomy" id="117903"/>
    <lineage>
        <taxon>Eukaryota</taxon>
        <taxon>Metazoa</taxon>
        <taxon>Spiralia</taxon>
        <taxon>Lophotrochozoa</taxon>
        <taxon>Platyhelminthes</taxon>
        <taxon>Monogenea</taxon>
        <taxon>Polyopisthocotylea</taxon>
        <taxon>Polystomatidea</taxon>
        <taxon>Polystomatidae</taxon>
        <taxon>Protopolystoma</taxon>
    </lineage>
</organism>
<accession>A0A448WXQ7</accession>
<dbReference type="OrthoDB" id="6499973at2759"/>
<evidence type="ECO:0000256" key="1">
    <source>
        <dbReference type="SAM" id="MobiDB-lite"/>
    </source>
</evidence>
<keyword evidence="3" id="KW-1185">Reference proteome</keyword>
<dbReference type="Proteomes" id="UP000784294">
    <property type="component" value="Unassembled WGS sequence"/>
</dbReference>
<evidence type="ECO:0000313" key="3">
    <source>
        <dbReference type="Proteomes" id="UP000784294"/>
    </source>
</evidence>
<evidence type="ECO:0000313" key="2">
    <source>
        <dbReference type="EMBL" id="VEL22730.1"/>
    </source>
</evidence>
<name>A0A448WXQ7_9PLAT</name>
<dbReference type="AlphaFoldDB" id="A0A448WXQ7"/>
<feature type="region of interest" description="Disordered" evidence="1">
    <location>
        <begin position="150"/>
        <end position="176"/>
    </location>
</feature>
<proteinExistence type="predicted"/>
<comment type="caution">
    <text evidence="2">The sequence shown here is derived from an EMBL/GenBank/DDBJ whole genome shotgun (WGS) entry which is preliminary data.</text>
</comment>
<sequence>MQKIIDEKKRQRTTSVGSLDGMVITRDNELVAAPPLSSLNSSASGHCPSFSKTFVMHNLGQLLSPAAQVSPAAVPVTDTMPPSIAEVGGQKSPCHNQVGNQPIPALVESIISACLGAPAVITDIASSRPSTQISVNSPIAAVNEVQRGLTAKPAKEGDSNREHEQIEQCVGDAEDGEVTVKPDLSVSLPSDRQNLQNSLLGYLLSSAS</sequence>
<protein>
    <submittedName>
        <fullName evidence="2">Uncharacterized protein</fullName>
    </submittedName>
</protein>
<reference evidence="2" key="1">
    <citation type="submission" date="2018-11" db="EMBL/GenBank/DDBJ databases">
        <authorList>
            <consortium name="Pathogen Informatics"/>
        </authorList>
    </citation>
    <scope>NUCLEOTIDE SEQUENCE</scope>
</reference>
<dbReference type="EMBL" id="CAAALY010058109">
    <property type="protein sequence ID" value="VEL22730.1"/>
    <property type="molecule type" value="Genomic_DNA"/>
</dbReference>